<dbReference type="InterPro" id="IPR025517">
    <property type="entry name" value="DUF4405"/>
</dbReference>
<keyword evidence="4" id="KW-1185">Reference proteome</keyword>
<feature type="transmembrane region" description="Helical" evidence="1">
    <location>
        <begin position="43"/>
        <end position="64"/>
    </location>
</feature>
<keyword evidence="1" id="KW-1133">Transmembrane helix</keyword>
<dbReference type="Pfam" id="PF14358">
    <property type="entry name" value="DUF4405"/>
    <property type="match status" value="1"/>
</dbReference>
<dbReference type="InterPro" id="IPR032710">
    <property type="entry name" value="NTF2-like_dom_sf"/>
</dbReference>
<keyword evidence="1" id="KW-0812">Transmembrane</keyword>
<sequence>MKSKNLVSLTVALVFLVLSVTGLLIYFAQGSHAVEHIHAWFGVMFVAAALFHIVNNWASITGYTKDRRTGSIRREFVIPALIAVVVAGGIAADLPVFGKLANAGKTLVRGDQPRQGGPLSKASVDSIARATETAYADALSKQDTTAISAVLDKKTAVLAEDGTLRTGADRLSPTTEPMLPTVDHAEALTDNVIVVQGTSSNAAKTTTLIYTHVLKRQESTWRIAAIQTARPAGKLVETTALN</sequence>
<protein>
    <recommendedName>
        <fullName evidence="2">Flavinylation-associated cytochrome domain-containing protein</fullName>
    </recommendedName>
</protein>
<dbReference type="RefSeq" id="WP_186738871.1">
    <property type="nucleotide sequence ID" value="NZ_VFIA01000022.1"/>
</dbReference>
<keyword evidence="1" id="KW-0472">Membrane</keyword>
<organism evidence="3 4">
    <name type="scientific">Spirosoma utsteinense</name>
    <dbReference type="NCBI Taxonomy" id="2585773"/>
    <lineage>
        <taxon>Bacteria</taxon>
        <taxon>Pseudomonadati</taxon>
        <taxon>Bacteroidota</taxon>
        <taxon>Cytophagia</taxon>
        <taxon>Cytophagales</taxon>
        <taxon>Cytophagaceae</taxon>
        <taxon>Spirosoma</taxon>
    </lineage>
</organism>
<feature type="domain" description="Flavinylation-associated cytochrome" evidence="2">
    <location>
        <begin position="6"/>
        <end position="57"/>
    </location>
</feature>
<comment type="caution">
    <text evidence="3">The sequence shown here is derived from an EMBL/GenBank/DDBJ whole genome shotgun (WGS) entry which is preliminary data.</text>
</comment>
<proteinExistence type="predicted"/>
<name>A0ABR6WAY8_9BACT</name>
<accession>A0ABR6WAY8</accession>
<evidence type="ECO:0000256" key="1">
    <source>
        <dbReference type="SAM" id="Phobius"/>
    </source>
</evidence>
<dbReference type="Gene3D" id="3.10.450.50">
    <property type="match status" value="1"/>
</dbReference>
<dbReference type="Proteomes" id="UP000700732">
    <property type="component" value="Unassembled WGS sequence"/>
</dbReference>
<evidence type="ECO:0000313" key="4">
    <source>
        <dbReference type="Proteomes" id="UP000700732"/>
    </source>
</evidence>
<reference evidence="3 4" key="1">
    <citation type="submission" date="2019-06" db="EMBL/GenBank/DDBJ databases">
        <title>Spirosoma utsteinense sp. nov. isolated from Antarctic ice-free soils.</title>
        <authorList>
            <person name="Tahon G."/>
        </authorList>
    </citation>
    <scope>NUCLEOTIDE SEQUENCE [LARGE SCALE GENOMIC DNA]</scope>
    <source>
        <strain evidence="3 4">LMG 31447</strain>
    </source>
</reference>
<dbReference type="Gene3D" id="1.20.950.20">
    <property type="entry name" value="Transmembrane di-heme cytochromes, Chain C"/>
    <property type="match status" value="1"/>
</dbReference>
<dbReference type="EMBL" id="VFIA01000022">
    <property type="protein sequence ID" value="MBC3793090.1"/>
    <property type="molecule type" value="Genomic_DNA"/>
</dbReference>
<feature type="transmembrane region" description="Helical" evidence="1">
    <location>
        <begin position="76"/>
        <end position="97"/>
    </location>
</feature>
<evidence type="ECO:0000313" key="3">
    <source>
        <dbReference type="EMBL" id="MBC3793090.1"/>
    </source>
</evidence>
<evidence type="ECO:0000259" key="2">
    <source>
        <dbReference type="Pfam" id="PF14358"/>
    </source>
</evidence>
<gene>
    <name evidence="3" type="ORF">FH603_3607</name>
</gene>
<dbReference type="SUPFAM" id="SSF54427">
    <property type="entry name" value="NTF2-like"/>
    <property type="match status" value="1"/>
</dbReference>